<evidence type="ECO:0000313" key="1">
    <source>
        <dbReference type="EMBL" id="EXJ92698.1"/>
    </source>
</evidence>
<comment type="caution">
    <text evidence="1">The sequence shown here is derived from an EMBL/GenBank/DDBJ whole genome shotgun (WGS) entry which is preliminary data.</text>
</comment>
<sequence>MNRQRYQIRSDWVKIFVGNKLDVLVALGAHKTAIPHDTFKFPPYTVMWNLLAVQTGNVVELVLTG</sequence>
<keyword evidence="2" id="KW-1185">Reference proteome</keyword>
<dbReference type="AlphaFoldDB" id="W9YJG3"/>
<dbReference type="RefSeq" id="XP_007729588.1">
    <property type="nucleotide sequence ID" value="XM_007731398.1"/>
</dbReference>
<dbReference type="OrthoDB" id="4366473at2759"/>
<dbReference type="STRING" id="1182542.W9YJG3"/>
<proteinExistence type="predicted"/>
<gene>
    <name evidence="1" type="ORF">A1O3_01250</name>
</gene>
<organism evidence="1 2">
    <name type="scientific">Capronia epimyces CBS 606.96</name>
    <dbReference type="NCBI Taxonomy" id="1182542"/>
    <lineage>
        <taxon>Eukaryota</taxon>
        <taxon>Fungi</taxon>
        <taxon>Dikarya</taxon>
        <taxon>Ascomycota</taxon>
        <taxon>Pezizomycotina</taxon>
        <taxon>Eurotiomycetes</taxon>
        <taxon>Chaetothyriomycetidae</taxon>
        <taxon>Chaetothyriales</taxon>
        <taxon>Herpotrichiellaceae</taxon>
        <taxon>Capronia</taxon>
    </lineage>
</organism>
<evidence type="ECO:0000313" key="2">
    <source>
        <dbReference type="Proteomes" id="UP000019478"/>
    </source>
</evidence>
<accession>W9YJG3</accession>
<dbReference type="Proteomes" id="UP000019478">
    <property type="component" value="Unassembled WGS sequence"/>
</dbReference>
<dbReference type="HOGENOM" id="CLU_2849484_0_0_1"/>
<dbReference type="GeneID" id="19165388"/>
<name>W9YJG3_9EURO</name>
<reference evidence="1 2" key="1">
    <citation type="submission" date="2013-03" db="EMBL/GenBank/DDBJ databases">
        <title>The Genome Sequence of Capronia epimyces CBS 606.96.</title>
        <authorList>
            <consortium name="The Broad Institute Genomics Platform"/>
            <person name="Cuomo C."/>
            <person name="de Hoog S."/>
            <person name="Gorbushina A."/>
            <person name="Walker B."/>
            <person name="Young S.K."/>
            <person name="Zeng Q."/>
            <person name="Gargeya S."/>
            <person name="Fitzgerald M."/>
            <person name="Haas B."/>
            <person name="Abouelleil A."/>
            <person name="Allen A.W."/>
            <person name="Alvarado L."/>
            <person name="Arachchi H.M."/>
            <person name="Berlin A.M."/>
            <person name="Chapman S.B."/>
            <person name="Gainer-Dewar J."/>
            <person name="Goldberg J."/>
            <person name="Griggs A."/>
            <person name="Gujja S."/>
            <person name="Hansen M."/>
            <person name="Howarth C."/>
            <person name="Imamovic A."/>
            <person name="Ireland A."/>
            <person name="Larimer J."/>
            <person name="McCowan C."/>
            <person name="Murphy C."/>
            <person name="Pearson M."/>
            <person name="Poon T.W."/>
            <person name="Priest M."/>
            <person name="Roberts A."/>
            <person name="Saif S."/>
            <person name="Shea T."/>
            <person name="Sisk P."/>
            <person name="Sykes S."/>
            <person name="Wortman J."/>
            <person name="Nusbaum C."/>
            <person name="Birren B."/>
        </authorList>
    </citation>
    <scope>NUCLEOTIDE SEQUENCE [LARGE SCALE GENOMIC DNA]</scope>
    <source>
        <strain evidence="1 2">CBS 606.96</strain>
    </source>
</reference>
<dbReference type="EMBL" id="AMGY01000001">
    <property type="protein sequence ID" value="EXJ92698.1"/>
    <property type="molecule type" value="Genomic_DNA"/>
</dbReference>
<protein>
    <submittedName>
        <fullName evidence="1">Uncharacterized protein</fullName>
    </submittedName>
</protein>